<keyword evidence="1" id="KW-0812">Transmembrane</keyword>
<evidence type="ECO:0000313" key="2">
    <source>
        <dbReference type="Proteomes" id="UP000515153"/>
    </source>
</evidence>
<evidence type="ECO:0000313" key="3">
    <source>
        <dbReference type="RefSeq" id="XP_030985241.1"/>
    </source>
</evidence>
<keyword evidence="1" id="KW-1133">Transmembrane helix</keyword>
<evidence type="ECO:0000256" key="1">
    <source>
        <dbReference type="SAM" id="Phobius"/>
    </source>
</evidence>
<proteinExistence type="predicted"/>
<dbReference type="RefSeq" id="XP_030985241.1">
    <property type="nucleotide sequence ID" value="XM_031123200.1"/>
</dbReference>
<sequence>MLGCDCSSVSGREAKDVKPYTAWEVQSSNPDISGIGMVVGLLAPNIIVCILVIIYYLSAVDPNDEHLCTKIDRSILGWVRKRMSPWLLGWNAGKIETITYSFSDTQLVNALSLLASAFINRCEISTYDWQMLVSCVWFASLTQLATIPLLNRQFRKVQLLTYARVSLMTVVLILLIFALFPTAHADWMKYPDDLGVCYLDFGTSNLPAHRYYSSWQYSKARIANALSLAWSIGLLGFTYARRTLSLLCRPFGATAWPTRIRLWFRRQDLALNERFECRISDSQPRKHTMGLLWLCVSMSIMSALRALFRLSESFFGHVVLLEVTTFWGIDVLARHYGYTIINKEESAWSLGQTVPFFLLLTPSLRVMDVLAGK</sequence>
<dbReference type="InterPro" id="IPR053018">
    <property type="entry name" value="Elsinochrome_Biosynth-Asso"/>
</dbReference>
<dbReference type="Proteomes" id="UP000515153">
    <property type="component" value="Unplaced"/>
</dbReference>
<accession>A0A6P8BDP7</accession>
<reference evidence="3" key="1">
    <citation type="journal article" date="2019" name="Mol. Biol. Evol.">
        <title>Blast fungal genomes show frequent chromosomal changes, gene gains and losses, and effector gene turnover.</title>
        <authorList>
            <person name="Gomez Luciano L.B."/>
            <person name="Jason Tsai I."/>
            <person name="Chuma I."/>
            <person name="Tosa Y."/>
            <person name="Chen Y.H."/>
            <person name="Li J.Y."/>
            <person name="Li M.Y."/>
            <person name="Jade Lu M.Y."/>
            <person name="Nakayashiki H."/>
            <person name="Li W.H."/>
        </authorList>
    </citation>
    <scope>NUCLEOTIDE SEQUENCE</scope>
    <source>
        <strain evidence="3">NI907</strain>
    </source>
</reference>
<dbReference type="AlphaFoldDB" id="A0A6P8BDP7"/>
<reference evidence="3" key="3">
    <citation type="submission" date="2025-08" db="UniProtKB">
        <authorList>
            <consortium name="RefSeq"/>
        </authorList>
    </citation>
    <scope>IDENTIFICATION</scope>
    <source>
        <strain evidence="3">NI907</strain>
    </source>
</reference>
<reference evidence="3" key="2">
    <citation type="submission" date="2019-10" db="EMBL/GenBank/DDBJ databases">
        <authorList>
            <consortium name="NCBI Genome Project"/>
        </authorList>
    </citation>
    <scope>NUCLEOTIDE SEQUENCE</scope>
    <source>
        <strain evidence="3">NI907</strain>
    </source>
</reference>
<feature type="transmembrane region" description="Helical" evidence="1">
    <location>
        <begin position="162"/>
        <end position="180"/>
    </location>
</feature>
<gene>
    <name evidence="3" type="ORF">PgNI_03145</name>
</gene>
<feature type="transmembrane region" description="Helical" evidence="1">
    <location>
        <begin position="222"/>
        <end position="240"/>
    </location>
</feature>
<protein>
    <submittedName>
        <fullName evidence="3">Uncharacterized protein</fullName>
    </submittedName>
</protein>
<feature type="transmembrane region" description="Helical" evidence="1">
    <location>
        <begin position="290"/>
        <end position="308"/>
    </location>
</feature>
<dbReference type="KEGG" id="pgri:PgNI_03145"/>
<keyword evidence="1" id="KW-0472">Membrane</keyword>
<dbReference type="GeneID" id="41958110"/>
<name>A0A6P8BDP7_PYRGI</name>
<feature type="transmembrane region" description="Helical" evidence="1">
    <location>
        <begin position="35"/>
        <end position="57"/>
    </location>
</feature>
<keyword evidence="2" id="KW-1185">Reference proteome</keyword>
<organism evidence="2 3">
    <name type="scientific">Pyricularia grisea</name>
    <name type="common">Crabgrass-specific blast fungus</name>
    <name type="synonym">Magnaporthe grisea</name>
    <dbReference type="NCBI Taxonomy" id="148305"/>
    <lineage>
        <taxon>Eukaryota</taxon>
        <taxon>Fungi</taxon>
        <taxon>Dikarya</taxon>
        <taxon>Ascomycota</taxon>
        <taxon>Pezizomycotina</taxon>
        <taxon>Sordariomycetes</taxon>
        <taxon>Sordariomycetidae</taxon>
        <taxon>Magnaporthales</taxon>
        <taxon>Pyriculariaceae</taxon>
        <taxon>Pyricularia</taxon>
    </lineage>
</organism>
<dbReference type="PANTHER" id="PTHR37577:SF1">
    <property type="entry name" value="INTEGRAL MEMBRANE PROTEIN"/>
    <property type="match status" value="1"/>
</dbReference>
<dbReference type="PANTHER" id="PTHR37577">
    <property type="entry name" value="INTEGRAL MEMBRANE PROTEIN"/>
    <property type="match status" value="1"/>
</dbReference>